<evidence type="ECO:0000256" key="6">
    <source>
        <dbReference type="SAM" id="Phobius"/>
    </source>
</evidence>
<keyword evidence="2" id="KW-1003">Cell membrane</keyword>
<evidence type="ECO:0000256" key="5">
    <source>
        <dbReference type="ARBA" id="ARBA00023136"/>
    </source>
</evidence>
<dbReference type="InterPro" id="IPR000620">
    <property type="entry name" value="EamA_dom"/>
</dbReference>
<sequence>MGGAGFGEDGTGSARLRWIGIACLLVTTVGWGLNWPAIKFLLREWPPLFSRGVSGLAAAAILAVIASRAGERLAVAPQLLPKLSFLAFTNVFVWMGLGTVMMQWVTVAEGALLIYSMPIWSVLLAWPLLGTRPTIRTAVALGLGIAGTSVLLGAQGFDFGSDKAWGVAVGISAAILFALGGILNRTPLPIPPLTLVAWQLGLGCLPMLLIGLVLEHDRIGPLSMQGWLLMAYMTLVPMALCYTTWFASLRYLPPTHAATGTLLVPVVGTIGAALALGEPLGLREALALALTLSGVTLALRQA</sequence>
<comment type="caution">
    <text evidence="8">The sequence shown here is derived from an EMBL/GenBank/DDBJ whole genome shotgun (WGS) entry which is preliminary data.</text>
</comment>
<feature type="transmembrane region" description="Helical" evidence="6">
    <location>
        <begin position="112"/>
        <end position="129"/>
    </location>
</feature>
<evidence type="ECO:0000256" key="4">
    <source>
        <dbReference type="ARBA" id="ARBA00022989"/>
    </source>
</evidence>
<dbReference type="SUPFAM" id="SSF103481">
    <property type="entry name" value="Multidrug resistance efflux transporter EmrE"/>
    <property type="match status" value="2"/>
</dbReference>
<reference evidence="8 9" key="1">
    <citation type="submission" date="2019-03" db="EMBL/GenBank/DDBJ databases">
        <title>Genomic Encyclopedia of Type Strains, Phase IV (KMG-IV): sequencing the most valuable type-strain genomes for metagenomic binning, comparative biology and taxonomic classification.</title>
        <authorList>
            <person name="Goeker M."/>
        </authorList>
    </citation>
    <scope>NUCLEOTIDE SEQUENCE [LARGE SCALE GENOMIC DNA]</scope>
    <source>
        <strain evidence="8 9">DSM 25903</strain>
    </source>
</reference>
<evidence type="ECO:0000256" key="3">
    <source>
        <dbReference type="ARBA" id="ARBA00022692"/>
    </source>
</evidence>
<feature type="transmembrane region" description="Helical" evidence="6">
    <location>
        <begin position="195"/>
        <end position="214"/>
    </location>
</feature>
<feature type="transmembrane region" description="Helical" evidence="6">
    <location>
        <begin position="85"/>
        <end position="105"/>
    </location>
</feature>
<dbReference type="InterPro" id="IPR037185">
    <property type="entry name" value="EmrE-like"/>
</dbReference>
<dbReference type="Pfam" id="PF00892">
    <property type="entry name" value="EamA"/>
    <property type="match status" value="2"/>
</dbReference>
<proteinExistence type="predicted"/>
<feature type="transmembrane region" description="Helical" evidence="6">
    <location>
        <begin position="48"/>
        <end position="65"/>
    </location>
</feature>
<feature type="transmembrane region" description="Helical" evidence="6">
    <location>
        <begin position="226"/>
        <end position="245"/>
    </location>
</feature>
<feature type="transmembrane region" description="Helical" evidence="6">
    <location>
        <begin position="164"/>
        <end position="183"/>
    </location>
</feature>
<comment type="subcellular location">
    <subcellularLocation>
        <location evidence="1">Cell membrane</location>
        <topology evidence="1">Multi-pass membrane protein</topology>
    </subcellularLocation>
</comment>
<dbReference type="AlphaFoldDB" id="A0A4R7C5E7"/>
<feature type="domain" description="EamA" evidence="7">
    <location>
        <begin position="165"/>
        <end position="299"/>
    </location>
</feature>
<dbReference type="RefSeq" id="WP_133768589.1">
    <property type="nucleotide sequence ID" value="NZ_SNZR01000011.1"/>
</dbReference>
<keyword evidence="5 6" id="KW-0472">Membrane</keyword>
<accession>A0A4R7C5E7</accession>
<keyword evidence="3 6" id="KW-0812">Transmembrane</keyword>
<dbReference type="OrthoDB" id="7850605at2"/>
<keyword evidence="4 6" id="KW-1133">Transmembrane helix</keyword>
<dbReference type="Proteomes" id="UP000295122">
    <property type="component" value="Unassembled WGS sequence"/>
</dbReference>
<feature type="domain" description="EamA" evidence="7">
    <location>
        <begin position="19"/>
        <end position="152"/>
    </location>
</feature>
<feature type="transmembrane region" description="Helical" evidence="6">
    <location>
        <begin position="135"/>
        <end position="152"/>
    </location>
</feature>
<name>A0A4R7C5E7_9HYPH</name>
<evidence type="ECO:0000256" key="2">
    <source>
        <dbReference type="ARBA" id="ARBA00022475"/>
    </source>
</evidence>
<evidence type="ECO:0000313" key="9">
    <source>
        <dbReference type="Proteomes" id="UP000295122"/>
    </source>
</evidence>
<dbReference type="PANTHER" id="PTHR32322">
    <property type="entry name" value="INNER MEMBRANE TRANSPORTER"/>
    <property type="match status" value="1"/>
</dbReference>
<evidence type="ECO:0000259" key="7">
    <source>
        <dbReference type="Pfam" id="PF00892"/>
    </source>
</evidence>
<dbReference type="EMBL" id="SNZR01000011">
    <property type="protein sequence ID" value="TDR93598.1"/>
    <property type="molecule type" value="Genomic_DNA"/>
</dbReference>
<evidence type="ECO:0000313" key="8">
    <source>
        <dbReference type="EMBL" id="TDR93598.1"/>
    </source>
</evidence>
<keyword evidence="9" id="KW-1185">Reference proteome</keyword>
<dbReference type="InterPro" id="IPR050638">
    <property type="entry name" value="AA-Vitamin_Transporters"/>
</dbReference>
<dbReference type="PANTHER" id="PTHR32322:SF18">
    <property type="entry name" value="S-ADENOSYLMETHIONINE_S-ADENOSYLHOMOCYSTEINE TRANSPORTER"/>
    <property type="match status" value="1"/>
</dbReference>
<protein>
    <submittedName>
        <fullName evidence="8">Drug/metabolite transporter (DMT)-like permease</fullName>
    </submittedName>
</protein>
<feature type="transmembrane region" description="Helical" evidence="6">
    <location>
        <begin position="257"/>
        <end position="276"/>
    </location>
</feature>
<gene>
    <name evidence="8" type="ORF">EV668_0863</name>
</gene>
<feature type="transmembrane region" description="Helical" evidence="6">
    <location>
        <begin position="16"/>
        <end position="36"/>
    </location>
</feature>
<organism evidence="8 9">
    <name type="scientific">Enterovirga rhinocerotis</name>
    <dbReference type="NCBI Taxonomy" id="1339210"/>
    <lineage>
        <taxon>Bacteria</taxon>
        <taxon>Pseudomonadati</taxon>
        <taxon>Pseudomonadota</taxon>
        <taxon>Alphaproteobacteria</taxon>
        <taxon>Hyphomicrobiales</taxon>
        <taxon>Methylobacteriaceae</taxon>
        <taxon>Enterovirga</taxon>
    </lineage>
</organism>
<dbReference type="GO" id="GO:0005886">
    <property type="term" value="C:plasma membrane"/>
    <property type="evidence" value="ECO:0007669"/>
    <property type="project" value="UniProtKB-SubCell"/>
</dbReference>
<evidence type="ECO:0000256" key="1">
    <source>
        <dbReference type="ARBA" id="ARBA00004651"/>
    </source>
</evidence>